<evidence type="ECO:0000313" key="1">
    <source>
        <dbReference type="EMBL" id="GBP08186.1"/>
    </source>
</evidence>
<proteinExistence type="predicted"/>
<keyword evidence="2" id="KW-1185">Reference proteome</keyword>
<accession>A0A4C1T1U9</accession>
<sequence>MVGAAESRGGIKCVAVFDTGGFRSDSWRKRMKNKTEREKLNCPITGYDADLDVSGENASIKMKYDGEYVDDA</sequence>
<dbReference type="EMBL" id="BGZK01004295">
    <property type="protein sequence ID" value="GBP08186.1"/>
    <property type="molecule type" value="Genomic_DNA"/>
</dbReference>
<organism evidence="1 2">
    <name type="scientific">Eumeta variegata</name>
    <name type="common">Bagworm moth</name>
    <name type="synonym">Eumeta japonica</name>
    <dbReference type="NCBI Taxonomy" id="151549"/>
    <lineage>
        <taxon>Eukaryota</taxon>
        <taxon>Metazoa</taxon>
        <taxon>Ecdysozoa</taxon>
        <taxon>Arthropoda</taxon>
        <taxon>Hexapoda</taxon>
        <taxon>Insecta</taxon>
        <taxon>Pterygota</taxon>
        <taxon>Neoptera</taxon>
        <taxon>Endopterygota</taxon>
        <taxon>Lepidoptera</taxon>
        <taxon>Glossata</taxon>
        <taxon>Ditrysia</taxon>
        <taxon>Tineoidea</taxon>
        <taxon>Psychidae</taxon>
        <taxon>Oiketicinae</taxon>
        <taxon>Eumeta</taxon>
    </lineage>
</organism>
<evidence type="ECO:0000313" key="2">
    <source>
        <dbReference type="Proteomes" id="UP000299102"/>
    </source>
</evidence>
<comment type="caution">
    <text evidence="1">The sequence shown here is derived from an EMBL/GenBank/DDBJ whole genome shotgun (WGS) entry which is preliminary data.</text>
</comment>
<protein>
    <submittedName>
        <fullName evidence="1">Uncharacterized protein</fullName>
    </submittedName>
</protein>
<dbReference type="Proteomes" id="UP000299102">
    <property type="component" value="Unassembled WGS sequence"/>
</dbReference>
<reference evidence="1 2" key="1">
    <citation type="journal article" date="2019" name="Commun. Biol.">
        <title>The bagworm genome reveals a unique fibroin gene that provides high tensile strength.</title>
        <authorList>
            <person name="Kono N."/>
            <person name="Nakamura H."/>
            <person name="Ohtoshi R."/>
            <person name="Tomita M."/>
            <person name="Numata K."/>
            <person name="Arakawa K."/>
        </authorList>
    </citation>
    <scope>NUCLEOTIDE SEQUENCE [LARGE SCALE GENOMIC DNA]</scope>
</reference>
<gene>
    <name evidence="1" type="ORF">EVAR_69917_1</name>
</gene>
<name>A0A4C1T1U9_EUMVA</name>
<dbReference type="AlphaFoldDB" id="A0A4C1T1U9"/>